<dbReference type="SUPFAM" id="SSF54523">
    <property type="entry name" value="Pili subunits"/>
    <property type="match status" value="1"/>
</dbReference>
<dbReference type="InterPro" id="IPR012902">
    <property type="entry name" value="N_methyl_site"/>
</dbReference>
<organism evidence="2 3">
    <name type="scientific">Pandoraea thiooxydans</name>
    <dbReference type="NCBI Taxonomy" id="445709"/>
    <lineage>
        <taxon>Bacteria</taxon>
        <taxon>Pseudomonadati</taxon>
        <taxon>Pseudomonadota</taxon>
        <taxon>Betaproteobacteria</taxon>
        <taxon>Burkholderiales</taxon>
        <taxon>Burkholderiaceae</taxon>
        <taxon>Pandoraea</taxon>
    </lineage>
</organism>
<dbReference type="KEGG" id="ptx:ABW99_20800"/>
<dbReference type="RefSeq" id="WP_052892787.1">
    <property type="nucleotide sequence ID" value="NZ_CP011568.3"/>
</dbReference>
<dbReference type="Proteomes" id="UP000036700">
    <property type="component" value="Chromosome"/>
</dbReference>
<dbReference type="GO" id="GO:0043683">
    <property type="term" value="P:type IV pilus assembly"/>
    <property type="evidence" value="ECO:0007669"/>
    <property type="project" value="InterPro"/>
</dbReference>
<gene>
    <name evidence="2" type="ORF">ABW99_20800</name>
</gene>
<dbReference type="InterPro" id="IPR045584">
    <property type="entry name" value="Pilin-like"/>
</dbReference>
<feature type="transmembrane region" description="Helical" evidence="1">
    <location>
        <begin position="12"/>
        <end position="33"/>
    </location>
</feature>
<sequence>MKRHTATAGFTLIELLIAMAIVAALASFAYSGYATYVLRAKRAEGQAALLRNLQRLELHYLTSGTYGHDRDKPEDPWQGLDAYSSDTPARSAYRLAMARCAAAASGEQTSYRLCVRLRAIPHRFDDSICGELLLQSDGQRGAAGRLPGPAGCW</sequence>
<dbReference type="STRING" id="445709.ABW99_20800"/>
<keyword evidence="1" id="KW-0812">Transmembrane</keyword>
<dbReference type="Pfam" id="PF16732">
    <property type="entry name" value="ComP_DUS"/>
    <property type="match status" value="1"/>
</dbReference>
<name>A0A0U4EZH8_9BURK</name>
<keyword evidence="3" id="KW-1185">Reference proteome</keyword>
<dbReference type="InterPro" id="IPR031982">
    <property type="entry name" value="PilE-like"/>
</dbReference>
<dbReference type="NCBIfam" id="TIGR02532">
    <property type="entry name" value="IV_pilin_GFxxxE"/>
    <property type="match status" value="1"/>
</dbReference>
<dbReference type="PROSITE" id="PS00409">
    <property type="entry name" value="PROKAR_NTER_METHYL"/>
    <property type="match status" value="1"/>
</dbReference>
<protein>
    <recommendedName>
        <fullName evidence="4">Pilus assembly protein PilE</fullName>
    </recommendedName>
</protein>
<dbReference type="Gene3D" id="3.30.700.10">
    <property type="entry name" value="Glycoprotein, Type 4 Pilin"/>
    <property type="match status" value="1"/>
</dbReference>
<evidence type="ECO:0000313" key="2">
    <source>
        <dbReference type="EMBL" id="ALX34835.1"/>
    </source>
</evidence>
<dbReference type="EMBL" id="CP011568">
    <property type="protein sequence ID" value="ALX34835.1"/>
    <property type="molecule type" value="Genomic_DNA"/>
</dbReference>
<dbReference type="Pfam" id="PF07963">
    <property type="entry name" value="N_methyl"/>
    <property type="match status" value="1"/>
</dbReference>
<reference evidence="3" key="1">
    <citation type="submission" date="2015-06" db="EMBL/GenBank/DDBJ databases">
        <authorList>
            <person name="Hoefler B.C."/>
            <person name="Straight P.D."/>
        </authorList>
    </citation>
    <scope>NUCLEOTIDE SEQUENCE [LARGE SCALE GENOMIC DNA]</scope>
    <source>
        <strain evidence="3">DSM 25325</strain>
    </source>
</reference>
<keyword evidence="1" id="KW-0472">Membrane</keyword>
<accession>A0A0U4EZH8</accession>
<keyword evidence="1" id="KW-1133">Transmembrane helix</keyword>
<evidence type="ECO:0000256" key="1">
    <source>
        <dbReference type="SAM" id="Phobius"/>
    </source>
</evidence>
<evidence type="ECO:0008006" key="4">
    <source>
        <dbReference type="Google" id="ProtNLM"/>
    </source>
</evidence>
<proteinExistence type="predicted"/>
<evidence type="ECO:0000313" key="3">
    <source>
        <dbReference type="Proteomes" id="UP000036700"/>
    </source>
</evidence>
<dbReference type="AlphaFoldDB" id="A0A0U4EZH8"/>